<dbReference type="Proteomes" id="UP000292886">
    <property type="component" value="Chromosome"/>
</dbReference>
<proteinExistence type="predicted"/>
<name>A0A4P6YWQ3_9LACO</name>
<gene>
    <name evidence="1" type="ORF">EQG49_12765</name>
</gene>
<dbReference type="KEGG" id="wei:EQG49_12765"/>
<reference evidence="2" key="1">
    <citation type="submission" date="2019-03" db="EMBL/GenBank/DDBJ databases">
        <title>Weissella sp. 26KH-42 Genome sequencing.</title>
        <authorList>
            <person name="Heo J."/>
            <person name="Kim S.-J."/>
            <person name="Kim J.-S."/>
            <person name="Hong S.-B."/>
            <person name="Kwon S.-W."/>
        </authorList>
    </citation>
    <scope>NUCLEOTIDE SEQUENCE [LARGE SCALE GENOMIC DNA]</scope>
    <source>
        <strain evidence="2">26KH-42</strain>
    </source>
</reference>
<organism evidence="1 2">
    <name type="scientific">Periweissella cryptocerci</name>
    <dbReference type="NCBI Taxonomy" id="2506420"/>
    <lineage>
        <taxon>Bacteria</taxon>
        <taxon>Bacillati</taxon>
        <taxon>Bacillota</taxon>
        <taxon>Bacilli</taxon>
        <taxon>Lactobacillales</taxon>
        <taxon>Lactobacillaceae</taxon>
        <taxon>Periweissella</taxon>
    </lineage>
</organism>
<evidence type="ECO:0000313" key="2">
    <source>
        <dbReference type="Proteomes" id="UP000292886"/>
    </source>
</evidence>
<keyword evidence="2" id="KW-1185">Reference proteome</keyword>
<dbReference type="AlphaFoldDB" id="A0A4P6YWQ3"/>
<evidence type="ECO:0000313" key="1">
    <source>
        <dbReference type="EMBL" id="QBO37268.1"/>
    </source>
</evidence>
<protein>
    <submittedName>
        <fullName evidence="1">Uncharacterized protein</fullName>
    </submittedName>
</protein>
<accession>A0A4P6YWQ3</accession>
<dbReference type="EMBL" id="CP037940">
    <property type="protein sequence ID" value="QBO37268.1"/>
    <property type="molecule type" value="Genomic_DNA"/>
</dbReference>
<sequence length="74" mass="8762">MILKSIALMNEDKFMLNADYTYIPKPDTPRSLVLDWITEKKWKSKEMGEDLHPVADYVFEIEKHINDYPDDSNN</sequence>